<dbReference type="InterPro" id="IPR001611">
    <property type="entry name" value="Leu-rich_rpt"/>
</dbReference>
<name>A0A1E4SNW7_9ASCO</name>
<evidence type="ECO:0000256" key="2">
    <source>
        <dbReference type="ARBA" id="ARBA00022737"/>
    </source>
</evidence>
<organism evidence="4 5">
    <name type="scientific">Suhomyces tanzawaensis NRRL Y-17324</name>
    <dbReference type="NCBI Taxonomy" id="984487"/>
    <lineage>
        <taxon>Eukaryota</taxon>
        <taxon>Fungi</taxon>
        <taxon>Dikarya</taxon>
        <taxon>Ascomycota</taxon>
        <taxon>Saccharomycotina</taxon>
        <taxon>Pichiomycetes</taxon>
        <taxon>Debaryomycetaceae</taxon>
        <taxon>Suhomyces</taxon>
    </lineage>
</organism>
<dbReference type="STRING" id="984487.A0A1E4SNW7"/>
<dbReference type="OrthoDB" id="676979at2759"/>
<dbReference type="SMART" id="SM00369">
    <property type="entry name" value="LRR_TYP"/>
    <property type="match status" value="2"/>
</dbReference>
<feature type="region of interest" description="Disordered" evidence="3">
    <location>
        <begin position="598"/>
        <end position="617"/>
    </location>
</feature>
<dbReference type="Proteomes" id="UP000094285">
    <property type="component" value="Unassembled WGS sequence"/>
</dbReference>
<evidence type="ECO:0000256" key="3">
    <source>
        <dbReference type="SAM" id="MobiDB-lite"/>
    </source>
</evidence>
<dbReference type="Gene3D" id="3.80.10.10">
    <property type="entry name" value="Ribonuclease Inhibitor"/>
    <property type="match status" value="1"/>
</dbReference>
<dbReference type="SUPFAM" id="SSF52058">
    <property type="entry name" value="L domain-like"/>
    <property type="match status" value="1"/>
</dbReference>
<evidence type="ECO:0000313" key="4">
    <source>
        <dbReference type="EMBL" id="ODV81082.1"/>
    </source>
</evidence>
<reference evidence="5" key="1">
    <citation type="submission" date="2016-05" db="EMBL/GenBank/DDBJ databases">
        <title>Comparative genomics of biotechnologically important yeasts.</title>
        <authorList>
            <consortium name="DOE Joint Genome Institute"/>
            <person name="Riley R."/>
            <person name="Haridas S."/>
            <person name="Wolfe K.H."/>
            <person name="Lopes M.R."/>
            <person name="Hittinger C.T."/>
            <person name="Goker M."/>
            <person name="Salamov A."/>
            <person name="Wisecaver J."/>
            <person name="Long T.M."/>
            <person name="Aerts A.L."/>
            <person name="Barry K."/>
            <person name="Choi C."/>
            <person name="Clum A."/>
            <person name="Coughlan A.Y."/>
            <person name="Deshpande S."/>
            <person name="Douglass A.P."/>
            <person name="Hanson S.J."/>
            <person name="Klenk H.-P."/>
            <person name="Labutti K."/>
            <person name="Lapidus A."/>
            <person name="Lindquist E."/>
            <person name="Lipzen A."/>
            <person name="Meier-Kolthoff J.P."/>
            <person name="Ohm R.A."/>
            <person name="Otillar R.P."/>
            <person name="Pangilinan J."/>
            <person name="Peng Y."/>
            <person name="Rokas A."/>
            <person name="Rosa C.A."/>
            <person name="Scheuner C."/>
            <person name="Sibirny A.A."/>
            <person name="Slot J.C."/>
            <person name="Stielow J.B."/>
            <person name="Sun H."/>
            <person name="Kurtzman C.P."/>
            <person name="Blackwell M."/>
            <person name="Grigoriev I.V."/>
            <person name="Jeffries T.W."/>
        </authorList>
    </citation>
    <scope>NUCLEOTIDE SEQUENCE [LARGE SCALE GENOMIC DNA]</scope>
    <source>
        <strain evidence="5">NRRL Y-17324</strain>
    </source>
</reference>
<dbReference type="RefSeq" id="XP_020066204.1">
    <property type="nucleotide sequence ID" value="XM_020209834.1"/>
</dbReference>
<dbReference type="InterPro" id="IPR003591">
    <property type="entry name" value="Leu-rich_rpt_typical-subtyp"/>
</dbReference>
<keyword evidence="2" id="KW-0677">Repeat</keyword>
<dbReference type="InterPro" id="IPR032675">
    <property type="entry name" value="LRR_dom_sf"/>
</dbReference>
<accession>A0A1E4SNW7</accession>
<dbReference type="PROSITE" id="PS51450">
    <property type="entry name" value="LRR"/>
    <property type="match status" value="2"/>
</dbReference>
<dbReference type="GeneID" id="30983970"/>
<evidence type="ECO:0000256" key="1">
    <source>
        <dbReference type="ARBA" id="ARBA00022614"/>
    </source>
</evidence>
<sequence>MGTFGYTETIEGDVYIQRLSTYVRRNEEALANGLLCFSKNRNTAIKVKPLRLTFTIHHLYYITERIESSPLGVDVGPLNVKLDNPNHEPTFISFMANNARASKHFDSDTRSISSINSMKSIVSSASVYWRSFALSKDPKVINKDIKYLYSSFTKIPCLILTPKTKINSITSYEEYPCDTSVPLKMFKNLQVLEIVDYDPNEVFGWHILSEQLRILIVRNSKLSSINELLFNLVIDDESGRSTFNTHKQTRKFNDLFHSSGTATSVPADESFSEDVIQAGNNAFRYPKRERATTTSGAGSLPKESFFAELNSSNPTTKDYQTLPDSKWSYLKQLTVSETSITSIPAFIFKPLTNLVKLNLSNNLLEELPDGLDQLINIKYLNFADNYITDLRKLPTNLAYLSAINFNNNKLSDLSGLENLSSLEKIDLRRNELQSLQSLKPIVLQFIKNPQVFNNVYLSNNKLPKTYRSDLFNLINGAKYKNNMKIDDSRPGYFESALLLDSENSFKYLEKFLKESDVSKEHTPADHDVTAIFNGVTQDPSPPTPIPDYKKGHRRAHTLEALMEPFSVMKIVAENDENADKQKRKYELSHSVFTTSPTVVQSDSNSISSTLKTPNSPLSTNHNLINKLELPSTYSSKATLLSVHLNGSNPSISGSPSNMKKSSTLSQLDMETASISTTTAPNVVTPVQVTARMST</sequence>
<dbReference type="AlphaFoldDB" id="A0A1E4SNW7"/>
<proteinExistence type="predicted"/>
<keyword evidence="1" id="KW-0433">Leucine-rich repeat</keyword>
<dbReference type="PANTHER" id="PTHR24366">
    <property type="entry name" value="IG(IMMUNOGLOBULIN) AND LRR(LEUCINE RICH REPEAT) DOMAINS"/>
    <property type="match status" value="1"/>
</dbReference>
<gene>
    <name evidence="4" type="ORF">CANTADRAFT_5053</name>
</gene>
<protein>
    <submittedName>
        <fullName evidence="4">L domain-like protein</fullName>
    </submittedName>
</protein>
<dbReference type="EMBL" id="KV453910">
    <property type="protein sequence ID" value="ODV81082.1"/>
    <property type="molecule type" value="Genomic_DNA"/>
</dbReference>
<keyword evidence="5" id="KW-1185">Reference proteome</keyword>
<evidence type="ECO:0000313" key="5">
    <source>
        <dbReference type="Proteomes" id="UP000094285"/>
    </source>
</evidence>
<dbReference type="PANTHER" id="PTHR24366:SF96">
    <property type="entry name" value="LEUCINE RICH REPEAT CONTAINING 53"/>
    <property type="match status" value="1"/>
</dbReference>
<dbReference type="Pfam" id="PF13855">
    <property type="entry name" value="LRR_8"/>
    <property type="match status" value="1"/>
</dbReference>